<evidence type="ECO:0000313" key="1">
    <source>
        <dbReference type="EMBL" id="OHV15503.1"/>
    </source>
</evidence>
<protein>
    <submittedName>
        <fullName evidence="1">Uncharacterized protein</fullName>
    </submittedName>
</protein>
<proteinExistence type="predicted"/>
<reference evidence="1 2" key="1">
    <citation type="submission" date="2016-10" db="EMBL/GenBank/DDBJ databases">
        <title>Draft genome sequence of Methylobacterium extorquens CP3, a seed endophyte of Crotalaria pumila with plant growth-promoting and metal tolerance properties.</title>
        <authorList>
            <person name="Sanchez-Lopez A.S."/>
            <person name="Van Hamme J.D."/>
            <person name="Thijs S."/>
            <person name="Mcammond B.M."/>
            <person name="Stevens V."/>
            <person name="Gonzalez-Chavez M.D.C."/>
            <person name="Vangronsveld J."/>
        </authorList>
    </citation>
    <scope>NUCLEOTIDE SEQUENCE [LARGE SCALE GENOMIC DNA]</scope>
    <source>
        <strain evidence="1 2">CP3</strain>
    </source>
</reference>
<organism evidence="1 2">
    <name type="scientific">Methylorubrum extorquens</name>
    <name type="common">Methylobacterium dichloromethanicum</name>
    <name type="synonym">Methylobacterium extorquens</name>
    <dbReference type="NCBI Taxonomy" id="408"/>
    <lineage>
        <taxon>Bacteria</taxon>
        <taxon>Pseudomonadati</taxon>
        <taxon>Pseudomonadota</taxon>
        <taxon>Alphaproteobacteria</taxon>
        <taxon>Hyphomicrobiales</taxon>
        <taxon>Methylobacteriaceae</taxon>
        <taxon>Methylorubrum</taxon>
    </lineage>
</organism>
<name>A0A1S1NXQ4_METEX</name>
<dbReference type="EMBL" id="MNAO01000260">
    <property type="protein sequence ID" value="OHV15503.1"/>
    <property type="molecule type" value="Genomic_DNA"/>
</dbReference>
<sequence>MVTELEDEIRSRLAAIKTTLGLIVMSMSSDQADTLMVAVRAATAHAKNTQSNSPALATELESLQGLFEALRVQVDLHTDRENTATKEH</sequence>
<dbReference type="AlphaFoldDB" id="A0A1S1NXQ4"/>
<gene>
    <name evidence="1" type="ORF">BK022_18580</name>
</gene>
<comment type="caution">
    <text evidence="1">The sequence shown here is derived from an EMBL/GenBank/DDBJ whole genome shotgun (WGS) entry which is preliminary data.</text>
</comment>
<evidence type="ECO:0000313" key="2">
    <source>
        <dbReference type="Proteomes" id="UP000180215"/>
    </source>
</evidence>
<dbReference type="Proteomes" id="UP000180215">
    <property type="component" value="Unassembled WGS sequence"/>
</dbReference>
<accession>A0A1S1NXQ4</accession>